<dbReference type="GO" id="GO:0016787">
    <property type="term" value="F:hydrolase activity"/>
    <property type="evidence" value="ECO:0007669"/>
    <property type="project" value="UniProtKB-KW"/>
</dbReference>
<dbReference type="Pfam" id="PF03796">
    <property type="entry name" value="DnaB_C"/>
    <property type="match status" value="1"/>
</dbReference>
<protein>
    <recommendedName>
        <fullName evidence="9">DNA 5'-3' helicase</fullName>
        <ecNumber evidence="9">5.6.2.3</ecNumber>
    </recommendedName>
</protein>
<keyword evidence="4" id="KW-0378">Hydrolase</keyword>
<feature type="domain" description="SF4 helicase" evidence="11">
    <location>
        <begin position="151"/>
        <end position="429"/>
    </location>
</feature>
<gene>
    <name evidence="12" type="ORF">GBAR_LOCUS3883</name>
</gene>
<keyword evidence="5 12" id="KW-0347">Helicase</keyword>
<dbReference type="GO" id="GO:0043139">
    <property type="term" value="F:5'-3' DNA helicase activity"/>
    <property type="evidence" value="ECO:0007669"/>
    <property type="project" value="UniProtKB-EC"/>
</dbReference>
<keyword evidence="6" id="KW-0067">ATP-binding</keyword>
<sequence>MLPHNIEAEEALIGSLLIDGECIARIAPMLQAGDFYRERNQFCYDAAVALFQRDQAIDQTTLAGELGRTERLDSIGGMAYLSHLVSITPTSVHSEDYAEIVSRTATMRKLIAAASRISELGYNDTDDVDGTLRQAEDALFAVRGGIQARGFVPLRQIYDQYLQDRAGMMEPEADSRSDLVILGARPSLGKSTLALNMCLNAAKNGSTAGVFSLEMSCEQLAMRILSSEAGIDSHRLRLGLYTMAEEQRMIDAIGQLSDLPVYIDDTPYQSMLEMRSKSRRLYMEHGLDLLVVDYLQLVAGQGRGFSANRVQEISEISRSLKALARDLKVALIACSQLSRLVENRPSHRPLLSDLRDSGSIEQDADVVMFIHREDLYITEEEWEQQRPGQPYPRNIADIIVAKHRNGPTGSIQLEFRDNLVRFDSFARMPAF</sequence>
<reference evidence="12" key="1">
    <citation type="submission" date="2023-03" db="EMBL/GenBank/DDBJ databases">
        <authorList>
            <person name="Steffen K."/>
            <person name="Cardenas P."/>
        </authorList>
    </citation>
    <scope>NUCLEOTIDE SEQUENCE</scope>
</reference>
<evidence type="ECO:0000256" key="6">
    <source>
        <dbReference type="ARBA" id="ARBA00022840"/>
    </source>
</evidence>
<dbReference type="PROSITE" id="PS51199">
    <property type="entry name" value="SF4_HELICASE"/>
    <property type="match status" value="1"/>
</dbReference>
<accession>A0AA35R552</accession>
<dbReference type="InterPro" id="IPR036185">
    <property type="entry name" value="DNA_heli_DnaB-like_N_sf"/>
</dbReference>
<dbReference type="GO" id="GO:0003677">
    <property type="term" value="F:DNA binding"/>
    <property type="evidence" value="ECO:0007669"/>
    <property type="project" value="UniProtKB-KW"/>
</dbReference>
<dbReference type="InterPro" id="IPR027417">
    <property type="entry name" value="P-loop_NTPase"/>
</dbReference>
<dbReference type="PANTHER" id="PTHR30153:SF2">
    <property type="entry name" value="REPLICATIVE DNA HELICASE"/>
    <property type="match status" value="1"/>
</dbReference>
<evidence type="ECO:0000313" key="13">
    <source>
        <dbReference type="Proteomes" id="UP001174909"/>
    </source>
</evidence>
<comment type="catalytic activity">
    <reaction evidence="10">
        <text>ATP + H2O = ADP + phosphate + H(+)</text>
        <dbReference type="Rhea" id="RHEA:13065"/>
        <dbReference type="ChEBI" id="CHEBI:15377"/>
        <dbReference type="ChEBI" id="CHEBI:15378"/>
        <dbReference type="ChEBI" id="CHEBI:30616"/>
        <dbReference type="ChEBI" id="CHEBI:43474"/>
        <dbReference type="ChEBI" id="CHEBI:456216"/>
        <dbReference type="EC" id="5.6.2.3"/>
    </reaction>
</comment>
<evidence type="ECO:0000256" key="7">
    <source>
        <dbReference type="ARBA" id="ARBA00023125"/>
    </source>
</evidence>
<evidence type="ECO:0000256" key="10">
    <source>
        <dbReference type="ARBA" id="ARBA00048954"/>
    </source>
</evidence>
<evidence type="ECO:0000313" key="12">
    <source>
        <dbReference type="EMBL" id="CAI8004321.1"/>
    </source>
</evidence>
<dbReference type="EMBL" id="CASHTH010000556">
    <property type="protein sequence ID" value="CAI8004321.1"/>
    <property type="molecule type" value="Genomic_DNA"/>
</dbReference>
<dbReference type="Gene3D" id="1.10.860.10">
    <property type="entry name" value="DNAb Helicase, Chain A"/>
    <property type="match status" value="1"/>
</dbReference>
<dbReference type="GO" id="GO:0006260">
    <property type="term" value="P:DNA replication"/>
    <property type="evidence" value="ECO:0007669"/>
    <property type="project" value="UniProtKB-KW"/>
</dbReference>
<name>A0AA35R552_GEOBA</name>
<dbReference type="GO" id="GO:0005829">
    <property type="term" value="C:cytosol"/>
    <property type="evidence" value="ECO:0007669"/>
    <property type="project" value="TreeGrafter"/>
</dbReference>
<dbReference type="InterPro" id="IPR007693">
    <property type="entry name" value="DNA_helicase_DnaB-like_N"/>
</dbReference>
<dbReference type="SUPFAM" id="SSF48024">
    <property type="entry name" value="N-terminal domain of DnaB helicase"/>
    <property type="match status" value="1"/>
</dbReference>
<evidence type="ECO:0000256" key="3">
    <source>
        <dbReference type="ARBA" id="ARBA00022741"/>
    </source>
</evidence>
<keyword evidence="3" id="KW-0547">Nucleotide-binding</keyword>
<evidence type="ECO:0000256" key="9">
    <source>
        <dbReference type="ARBA" id="ARBA00044969"/>
    </source>
</evidence>
<dbReference type="SUPFAM" id="SSF52540">
    <property type="entry name" value="P-loop containing nucleoside triphosphate hydrolases"/>
    <property type="match status" value="1"/>
</dbReference>
<dbReference type="EC" id="5.6.2.3" evidence="9"/>
<evidence type="ECO:0000259" key="11">
    <source>
        <dbReference type="PROSITE" id="PS51199"/>
    </source>
</evidence>
<evidence type="ECO:0000256" key="2">
    <source>
        <dbReference type="ARBA" id="ARBA00022705"/>
    </source>
</evidence>
<evidence type="ECO:0000256" key="1">
    <source>
        <dbReference type="ARBA" id="ARBA00008428"/>
    </source>
</evidence>
<dbReference type="Proteomes" id="UP001174909">
    <property type="component" value="Unassembled WGS sequence"/>
</dbReference>
<proteinExistence type="inferred from homology"/>
<dbReference type="Gene3D" id="3.40.50.300">
    <property type="entry name" value="P-loop containing nucleotide triphosphate hydrolases"/>
    <property type="match status" value="1"/>
</dbReference>
<evidence type="ECO:0000256" key="4">
    <source>
        <dbReference type="ARBA" id="ARBA00022801"/>
    </source>
</evidence>
<evidence type="ECO:0000256" key="5">
    <source>
        <dbReference type="ARBA" id="ARBA00022806"/>
    </source>
</evidence>
<dbReference type="PANTHER" id="PTHR30153">
    <property type="entry name" value="REPLICATIVE DNA HELICASE DNAB"/>
    <property type="match status" value="1"/>
</dbReference>
<keyword evidence="13" id="KW-1185">Reference proteome</keyword>
<keyword evidence="7" id="KW-0238">DNA-binding</keyword>
<dbReference type="Pfam" id="PF00772">
    <property type="entry name" value="DnaB"/>
    <property type="match status" value="1"/>
</dbReference>
<dbReference type="AlphaFoldDB" id="A0AA35R552"/>
<keyword evidence="8" id="KW-0413">Isomerase</keyword>
<comment type="similarity">
    <text evidence="1">Belongs to the helicase family. DnaB subfamily.</text>
</comment>
<comment type="caution">
    <text evidence="12">The sequence shown here is derived from an EMBL/GenBank/DDBJ whole genome shotgun (WGS) entry which is preliminary data.</text>
</comment>
<dbReference type="GO" id="GO:0005524">
    <property type="term" value="F:ATP binding"/>
    <property type="evidence" value="ECO:0007669"/>
    <property type="project" value="UniProtKB-KW"/>
</dbReference>
<dbReference type="InterPro" id="IPR007694">
    <property type="entry name" value="DNA_helicase_DnaB-like_C"/>
</dbReference>
<organism evidence="12 13">
    <name type="scientific">Geodia barretti</name>
    <name type="common">Barrett's horny sponge</name>
    <dbReference type="NCBI Taxonomy" id="519541"/>
    <lineage>
        <taxon>Eukaryota</taxon>
        <taxon>Metazoa</taxon>
        <taxon>Porifera</taxon>
        <taxon>Demospongiae</taxon>
        <taxon>Heteroscleromorpha</taxon>
        <taxon>Tetractinellida</taxon>
        <taxon>Astrophorina</taxon>
        <taxon>Geodiidae</taxon>
        <taxon>Geodia</taxon>
    </lineage>
</organism>
<keyword evidence="2" id="KW-0235">DNA replication</keyword>
<dbReference type="InterPro" id="IPR016136">
    <property type="entry name" value="DNA_helicase_N/primase_C"/>
</dbReference>
<evidence type="ECO:0000256" key="8">
    <source>
        <dbReference type="ARBA" id="ARBA00023235"/>
    </source>
</evidence>
<dbReference type="CDD" id="cd00984">
    <property type="entry name" value="DnaB_C"/>
    <property type="match status" value="1"/>
</dbReference>